<reference evidence="2 3" key="1">
    <citation type="submission" date="2018-12" db="EMBL/GenBank/DDBJ databases">
        <title>three novel Halomonas strain isolated from plants.</title>
        <authorList>
            <person name="Sun C."/>
        </authorList>
    </citation>
    <scope>NUCLEOTIDE SEQUENCE [LARGE SCALE GENOMIC DNA]</scope>
    <source>
        <strain evidence="2 3">DSM 19434</strain>
    </source>
</reference>
<name>A0A3S0W7L6_9GAMM</name>
<dbReference type="Pfam" id="PF07689">
    <property type="entry name" value="KaiB"/>
    <property type="match status" value="1"/>
</dbReference>
<dbReference type="OrthoDB" id="6168122at2"/>
<evidence type="ECO:0000259" key="1">
    <source>
        <dbReference type="SMART" id="SM01248"/>
    </source>
</evidence>
<dbReference type="EMBL" id="RZHG01000019">
    <property type="protein sequence ID" value="RUR30458.1"/>
    <property type="molecule type" value="Genomic_DNA"/>
</dbReference>
<feature type="domain" description="KaiB" evidence="1">
    <location>
        <begin position="5"/>
        <end position="87"/>
    </location>
</feature>
<dbReference type="SMART" id="SM01248">
    <property type="entry name" value="KaiB"/>
    <property type="match status" value="1"/>
</dbReference>
<keyword evidence="3" id="KW-1185">Reference proteome</keyword>
<dbReference type="InterPro" id="IPR011649">
    <property type="entry name" value="KaiB_domain"/>
</dbReference>
<dbReference type="GO" id="GO:0048511">
    <property type="term" value="P:rhythmic process"/>
    <property type="evidence" value="ECO:0007669"/>
    <property type="project" value="InterPro"/>
</dbReference>
<proteinExistence type="predicted"/>
<comment type="caution">
    <text evidence="2">The sequence shown here is derived from an EMBL/GenBank/DDBJ whole genome shotgun (WGS) entry which is preliminary data.</text>
</comment>
<protein>
    <recommendedName>
        <fullName evidence="1">KaiB domain-containing protein</fullName>
    </recommendedName>
</protein>
<dbReference type="AlphaFoldDB" id="A0A3S0W7L6"/>
<dbReference type="Proteomes" id="UP000287336">
    <property type="component" value="Unassembled WGS sequence"/>
</dbReference>
<dbReference type="InterPro" id="IPR036249">
    <property type="entry name" value="Thioredoxin-like_sf"/>
</dbReference>
<evidence type="ECO:0000313" key="3">
    <source>
        <dbReference type="Proteomes" id="UP000287336"/>
    </source>
</evidence>
<dbReference type="Gene3D" id="3.40.30.10">
    <property type="entry name" value="Glutaredoxin"/>
    <property type="match status" value="1"/>
</dbReference>
<organism evidence="2 3">
    <name type="scientific">Vreelandella andesensis</name>
    <dbReference type="NCBI Taxonomy" id="447567"/>
    <lineage>
        <taxon>Bacteria</taxon>
        <taxon>Pseudomonadati</taxon>
        <taxon>Pseudomonadota</taxon>
        <taxon>Gammaproteobacteria</taxon>
        <taxon>Oceanospirillales</taxon>
        <taxon>Halomonadaceae</taxon>
        <taxon>Vreelandella</taxon>
    </lineage>
</organism>
<sequence length="92" mass="10081">MPLLTLFVTGTAPRSQRARVNLAQMLNRIGRSDIQPYEIDLLEQPGQGITHSVFATPSLVKANETGEVSVLYGDLSDEERLSHFLADLARSG</sequence>
<gene>
    <name evidence="2" type="ORF">ELY33_11425</name>
</gene>
<accession>A0A3S0W7L6</accession>
<dbReference type="SUPFAM" id="SSF52833">
    <property type="entry name" value="Thioredoxin-like"/>
    <property type="match status" value="1"/>
</dbReference>
<evidence type="ECO:0000313" key="2">
    <source>
        <dbReference type="EMBL" id="RUR30458.1"/>
    </source>
</evidence>